<dbReference type="FunFam" id="1.10.510.10:FF:000533">
    <property type="entry name" value="cyclin-dependent kinase 10"/>
    <property type="match status" value="1"/>
</dbReference>
<dbReference type="InterPro" id="IPR000719">
    <property type="entry name" value="Prot_kinase_dom"/>
</dbReference>
<dbReference type="InterPro" id="IPR017441">
    <property type="entry name" value="Protein_kinase_ATP_BS"/>
</dbReference>
<dbReference type="PROSITE" id="PS00107">
    <property type="entry name" value="PROTEIN_KINASE_ATP"/>
    <property type="match status" value="1"/>
</dbReference>
<dbReference type="Proteomes" id="UP000195557">
    <property type="component" value="Unassembled WGS sequence"/>
</dbReference>
<dbReference type="GO" id="GO:0005634">
    <property type="term" value="C:nucleus"/>
    <property type="evidence" value="ECO:0007669"/>
    <property type="project" value="TreeGrafter"/>
</dbReference>
<gene>
    <name evidence="14" type="ORF">BE221DRAFT_166176</name>
</gene>
<feature type="compositionally biased region" description="Polar residues" evidence="12">
    <location>
        <begin position="15"/>
        <end position="28"/>
    </location>
</feature>
<keyword evidence="7 10" id="KW-0067">ATP-binding</keyword>
<dbReference type="EC" id="2.7.11.22" evidence="2"/>
<evidence type="ECO:0000256" key="3">
    <source>
        <dbReference type="ARBA" id="ARBA00022527"/>
    </source>
</evidence>
<feature type="region of interest" description="Disordered" evidence="12">
    <location>
        <begin position="382"/>
        <end position="431"/>
    </location>
</feature>
<dbReference type="eggNOG" id="KOG0663">
    <property type="taxonomic scope" value="Eukaryota"/>
</dbReference>
<evidence type="ECO:0000256" key="6">
    <source>
        <dbReference type="ARBA" id="ARBA00022777"/>
    </source>
</evidence>
<dbReference type="GO" id="GO:0005524">
    <property type="term" value="F:ATP binding"/>
    <property type="evidence" value="ECO:0007669"/>
    <property type="project" value="UniProtKB-UniRule"/>
</dbReference>
<dbReference type="PROSITE" id="PS00108">
    <property type="entry name" value="PROTEIN_KINASE_ST"/>
    <property type="match status" value="1"/>
</dbReference>
<dbReference type="SMART" id="SM00220">
    <property type="entry name" value="S_TKc"/>
    <property type="match status" value="1"/>
</dbReference>
<evidence type="ECO:0000256" key="10">
    <source>
        <dbReference type="PROSITE-ProRule" id="PRU10141"/>
    </source>
</evidence>
<evidence type="ECO:0000256" key="1">
    <source>
        <dbReference type="ARBA" id="ARBA00006485"/>
    </source>
</evidence>
<evidence type="ECO:0000256" key="11">
    <source>
        <dbReference type="RuleBase" id="RU000304"/>
    </source>
</evidence>
<protein>
    <recommendedName>
        <fullName evidence="2">cyclin-dependent kinase</fullName>
        <ecNumber evidence="2">2.7.11.22</ecNumber>
    </recommendedName>
</protein>
<feature type="compositionally biased region" description="Low complexity" evidence="12">
    <location>
        <begin position="60"/>
        <end position="70"/>
    </location>
</feature>
<feature type="region of interest" description="Disordered" evidence="12">
    <location>
        <begin position="1"/>
        <end position="96"/>
    </location>
</feature>
<feature type="domain" description="Protein kinase" evidence="13">
    <location>
        <begin position="95"/>
        <end position="380"/>
    </location>
</feature>
<keyword evidence="5 10" id="KW-0547">Nucleotide-binding</keyword>
<accession>A0A1Y5IGL7</accession>
<dbReference type="AlphaFoldDB" id="A0A1Y5IGL7"/>
<dbReference type="InterPro" id="IPR050108">
    <property type="entry name" value="CDK"/>
</dbReference>
<evidence type="ECO:0000256" key="4">
    <source>
        <dbReference type="ARBA" id="ARBA00022679"/>
    </source>
</evidence>
<reference evidence="14" key="1">
    <citation type="submission" date="2017-04" db="EMBL/GenBank/DDBJ databases">
        <title>Population genomics of picophytoplankton unveils novel chromosome hypervariability.</title>
        <authorList>
            <consortium name="DOE Joint Genome Institute"/>
            <person name="Blanc-Mathieu R."/>
            <person name="Krasovec M."/>
            <person name="Hebrard M."/>
            <person name="Yau S."/>
            <person name="Desgranges E."/>
            <person name="Martin J."/>
            <person name="Schackwitz W."/>
            <person name="Kuo A."/>
            <person name="Salin G."/>
            <person name="Donnadieu C."/>
            <person name="Desdevises Y."/>
            <person name="Sanchez-Ferandin S."/>
            <person name="Moreau H."/>
            <person name="Rivals E."/>
            <person name="Grigoriev I.V."/>
            <person name="Grimsley N."/>
            <person name="Eyre-Walker A."/>
            <person name="Piganeau G."/>
        </authorList>
    </citation>
    <scope>NUCLEOTIDE SEQUENCE [LARGE SCALE GENOMIC DNA]</scope>
    <source>
        <strain evidence="14">RCC 1115</strain>
    </source>
</reference>
<name>A0A1Y5IGL7_OSTTA</name>
<evidence type="ECO:0000313" key="14">
    <source>
        <dbReference type="EMBL" id="OUS47223.1"/>
    </source>
</evidence>
<feature type="compositionally biased region" description="Basic residues" evidence="12">
    <location>
        <begin position="39"/>
        <end position="59"/>
    </location>
</feature>
<comment type="catalytic activity">
    <reaction evidence="9">
        <text>L-seryl-[protein] + ATP = O-phospho-L-seryl-[protein] + ADP + H(+)</text>
        <dbReference type="Rhea" id="RHEA:17989"/>
        <dbReference type="Rhea" id="RHEA-COMP:9863"/>
        <dbReference type="Rhea" id="RHEA-COMP:11604"/>
        <dbReference type="ChEBI" id="CHEBI:15378"/>
        <dbReference type="ChEBI" id="CHEBI:29999"/>
        <dbReference type="ChEBI" id="CHEBI:30616"/>
        <dbReference type="ChEBI" id="CHEBI:83421"/>
        <dbReference type="ChEBI" id="CHEBI:456216"/>
        <dbReference type="EC" id="2.7.11.22"/>
    </reaction>
</comment>
<evidence type="ECO:0000256" key="7">
    <source>
        <dbReference type="ARBA" id="ARBA00022840"/>
    </source>
</evidence>
<feature type="compositionally biased region" description="Basic and acidic residues" evidence="12">
    <location>
        <begin position="76"/>
        <end position="96"/>
    </location>
</feature>
<dbReference type="Gene3D" id="3.30.200.20">
    <property type="entry name" value="Phosphorylase Kinase, domain 1"/>
    <property type="match status" value="1"/>
</dbReference>
<dbReference type="SUPFAM" id="SSF56112">
    <property type="entry name" value="Protein kinase-like (PK-like)"/>
    <property type="match status" value="1"/>
</dbReference>
<dbReference type="InterPro" id="IPR008271">
    <property type="entry name" value="Ser/Thr_kinase_AS"/>
</dbReference>
<comment type="similarity">
    <text evidence="1">Belongs to the protein kinase superfamily. CMGC Ser/Thr protein kinase family. CDC2/CDKX subfamily.</text>
</comment>
<dbReference type="GO" id="GO:0007346">
    <property type="term" value="P:regulation of mitotic cell cycle"/>
    <property type="evidence" value="ECO:0007669"/>
    <property type="project" value="TreeGrafter"/>
</dbReference>
<proteinExistence type="inferred from homology"/>
<evidence type="ECO:0000256" key="8">
    <source>
        <dbReference type="ARBA" id="ARBA00047811"/>
    </source>
</evidence>
<feature type="compositionally biased region" description="Basic and acidic residues" evidence="12">
    <location>
        <begin position="408"/>
        <end position="431"/>
    </location>
</feature>
<dbReference type="PANTHER" id="PTHR24056">
    <property type="entry name" value="CELL DIVISION PROTEIN KINASE"/>
    <property type="match status" value="1"/>
</dbReference>
<dbReference type="GO" id="GO:0004693">
    <property type="term" value="F:cyclin-dependent protein serine/threonine kinase activity"/>
    <property type="evidence" value="ECO:0007669"/>
    <property type="project" value="UniProtKB-EC"/>
</dbReference>
<evidence type="ECO:0000256" key="2">
    <source>
        <dbReference type="ARBA" id="ARBA00012425"/>
    </source>
</evidence>
<evidence type="ECO:0000256" key="5">
    <source>
        <dbReference type="ARBA" id="ARBA00022741"/>
    </source>
</evidence>
<feature type="compositionally biased region" description="Basic and acidic residues" evidence="12">
    <location>
        <begin position="1"/>
        <end position="10"/>
    </location>
</feature>
<dbReference type="PROSITE" id="PS50011">
    <property type="entry name" value="PROTEIN_KINASE_DOM"/>
    <property type="match status" value="1"/>
</dbReference>
<keyword evidence="4" id="KW-0808">Transferase</keyword>
<dbReference type="Gene3D" id="1.10.510.10">
    <property type="entry name" value="Transferase(Phosphotransferase) domain 1"/>
    <property type="match status" value="1"/>
</dbReference>
<keyword evidence="3 11" id="KW-0723">Serine/threonine-protein kinase</keyword>
<comment type="catalytic activity">
    <reaction evidence="8">
        <text>L-threonyl-[protein] + ATP = O-phospho-L-threonyl-[protein] + ADP + H(+)</text>
        <dbReference type="Rhea" id="RHEA:46608"/>
        <dbReference type="Rhea" id="RHEA-COMP:11060"/>
        <dbReference type="Rhea" id="RHEA-COMP:11605"/>
        <dbReference type="ChEBI" id="CHEBI:15378"/>
        <dbReference type="ChEBI" id="CHEBI:30013"/>
        <dbReference type="ChEBI" id="CHEBI:30616"/>
        <dbReference type="ChEBI" id="CHEBI:61977"/>
        <dbReference type="ChEBI" id="CHEBI:456216"/>
        <dbReference type="EC" id="2.7.11.22"/>
    </reaction>
</comment>
<evidence type="ECO:0000259" key="13">
    <source>
        <dbReference type="PROSITE" id="PS50011"/>
    </source>
</evidence>
<dbReference type="EMBL" id="KZ155778">
    <property type="protein sequence ID" value="OUS47223.1"/>
    <property type="molecule type" value="Genomic_DNA"/>
</dbReference>
<dbReference type="Pfam" id="PF00069">
    <property type="entry name" value="Pkinase"/>
    <property type="match status" value="1"/>
</dbReference>
<sequence length="431" mass="49094">MHQGNEDTNRRKSQKPSPTRTASHSRTIVTARFGCEIARRRRRRGRRPASRARPRRRAPRSSSRAHGGASLPRGGRTSDDDARGRPSAPDELKNYEKLGRIGEGTYGVVYKARCRATNEIVALKRVRMDRERDGMPLTSLREIKILQRCAHENVISLKRVIQGETPSNVFLVFEYCEHEMARLIDFVKTKFTTSEVKSLMMQTLRAVEYLHERKVFHRDLKLSNLLLNQRGELKLCDFGLARTYDPIEAGIYTPKVVTLWYRAPELLFGEEQYTAAIDMWSCGCVFAEFLKHAPLFPASTEIELMQMICALLGNPNSNIWPGWDSLPHAKSFKFPEQPYNFLELNFPSLSPAGVDLLDGLLTYDPGKRLTAKEALAHEYFKEMPPPKSPAEMPTFPSTHNTSSSRSRRAAEDNDRSKRQRGALDDRIAAVF</sequence>
<dbReference type="FunFam" id="3.30.200.20:FF:000375">
    <property type="entry name" value="Cell division related protein kinase 2"/>
    <property type="match status" value="1"/>
</dbReference>
<evidence type="ECO:0000256" key="9">
    <source>
        <dbReference type="ARBA" id="ARBA00048367"/>
    </source>
</evidence>
<organism evidence="14">
    <name type="scientific">Ostreococcus tauri</name>
    <name type="common">Marine green alga</name>
    <dbReference type="NCBI Taxonomy" id="70448"/>
    <lineage>
        <taxon>Eukaryota</taxon>
        <taxon>Viridiplantae</taxon>
        <taxon>Chlorophyta</taxon>
        <taxon>Mamiellophyceae</taxon>
        <taxon>Mamiellales</taxon>
        <taxon>Bathycoccaceae</taxon>
        <taxon>Ostreococcus</taxon>
    </lineage>
</organism>
<evidence type="ECO:0000256" key="12">
    <source>
        <dbReference type="SAM" id="MobiDB-lite"/>
    </source>
</evidence>
<dbReference type="PANTHER" id="PTHR24056:SF107">
    <property type="entry name" value="CYCLIN-DEPENDENT KINASE 11A-RELATED"/>
    <property type="match status" value="1"/>
</dbReference>
<dbReference type="InterPro" id="IPR011009">
    <property type="entry name" value="Kinase-like_dom_sf"/>
</dbReference>
<feature type="binding site" evidence="10">
    <location>
        <position position="124"/>
    </location>
    <ligand>
        <name>ATP</name>
        <dbReference type="ChEBI" id="CHEBI:30616"/>
    </ligand>
</feature>
<keyword evidence="6 14" id="KW-0418">Kinase</keyword>